<dbReference type="GeneID" id="101264580"/>
<dbReference type="PANTHER" id="PTHR33322:SF18">
    <property type="entry name" value="BAG FAMILY MOLECULAR CHAPERONE REGULATOR 8, CHLOROPLASTIC"/>
    <property type="match status" value="1"/>
</dbReference>
<evidence type="ECO:0000313" key="4">
    <source>
        <dbReference type="Proteomes" id="UP000004994"/>
    </source>
</evidence>
<dbReference type="SMR" id="A0A3Q7F960"/>
<dbReference type="RefSeq" id="XP_004232176.1">
    <property type="nucleotide sequence ID" value="XM_004232128.5"/>
</dbReference>
<dbReference type="KEGG" id="sly:101264580"/>
<keyword evidence="1" id="KW-0143">Chaperone</keyword>
<evidence type="ECO:0008006" key="5">
    <source>
        <dbReference type="Google" id="ProtNLM"/>
    </source>
</evidence>
<reference evidence="3" key="2">
    <citation type="submission" date="2019-01" db="UniProtKB">
        <authorList>
            <consortium name="EnsemblPlants"/>
        </authorList>
    </citation>
    <scope>IDENTIFICATION</scope>
    <source>
        <strain evidence="3">cv. Heinz 1706</strain>
    </source>
</reference>
<dbReference type="PROSITE" id="PS50096">
    <property type="entry name" value="IQ"/>
    <property type="match status" value="1"/>
</dbReference>
<dbReference type="GO" id="GO:0006457">
    <property type="term" value="P:protein folding"/>
    <property type="evidence" value="ECO:0000318"/>
    <property type="project" value="GO_Central"/>
</dbReference>
<dbReference type="Gramene" id="Solyc02g088660.3.1">
    <property type="protein sequence ID" value="Solyc02g088660.3.1"/>
    <property type="gene ID" value="Solyc02g088660.3"/>
</dbReference>
<dbReference type="STRING" id="4081.A0A3Q7F960"/>
<feature type="compositionally biased region" description="Acidic residues" evidence="2">
    <location>
        <begin position="284"/>
        <end position="294"/>
    </location>
</feature>
<dbReference type="FunCoup" id="A0A3Q7F960">
    <property type="interactions" value="1199"/>
</dbReference>
<evidence type="ECO:0000256" key="1">
    <source>
        <dbReference type="ARBA" id="ARBA00023186"/>
    </source>
</evidence>
<dbReference type="OrthoDB" id="1100735at2759"/>
<name>A0A3Q7F960_SOLLC</name>
<evidence type="ECO:0000256" key="2">
    <source>
        <dbReference type="SAM" id="MobiDB-lite"/>
    </source>
</evidence>
<dbReference type="Proteomes" id="UP000004994">
    <property type="component" value="Chromosome 2"/>
</dbReference>
<keyword evidence="4" id="KW-1185">Reference proteome</keyword>
<dbReference type="PaxDb" id="4081-Solyc02g088660.2.1"/>
<dbReference type="InterPro" id="IPR040400">
    <property type="entry name" value="BAG5/6/7/8"/>
</dbReference>
<organism evidence="3">
    <name type="scientific">Solanum lycopersicum</name>
    <name type="common">Tomato</name>
    <name type="synonym">Lycopersicon esculentum</name>
    <dbReference type="NCBI Taxonomy" id="4081"/>
    <lineage>
        <taxon>Eukaryota</taxon>
        <taxon>Viridiplantae</taxon>
        <taxon>Streptophyta</taxon>
        <taxon>Embryophyta</taxon>
        <taxon>Tracheophyta</taxon>
        <taxon>Spermatophyta</taxon>
        <taxon>Magnoliopsida</taxon>
        <taxon>eudicotyledons</taxon>
        <taxon>Gunneridae</taxon>
        <taxon>Pentapetalae</taxon>
        <taxon>asterids</taxon>
        <taxon>lamiids</taxon>
        <taxon>Solanales</taxon>
        <taxon>Solanaceae</taxon>
        <taxon>Solanoideae</taxon>
        <taxon>Solaneae</taxon>
        <taxon>Solanum</taxon>
        <taxon>Solanum subgen. Lycopersicon</taxon>
    </lineage>
</organism>
<accession>A0A3Q7F960</accession>
<dbReference type="InParanoid" id="A0A3Q7F960"/>
<sequence>MASHHHYHPYPTAAATTHTPPPTTTICYCYSCHPTPSSYPPPLNPHSTPPYTHYPSPQPHFCTSHLVPPPPSPPPSHIQCQCETVHQNHHHFQELNHQANKVTDQQTQRIVTSLLRRIAALESSLSRSSSTSSVSSRSRQTLRDAAARTIQTHFRAFLARRSRTLRQLKQLASIKTTLYVLKSSVSGKIHIDIRAVTRRATDLLVRLDCIEGDDPLIRDGRRSISNELTRFMKVINGVSIFSSRVVKNVRGGNKARVFSGDRKVEFDTNFNGAVDKFVASVKESEDEEEEEEDQQSPRFSDNRKSGVLRTRGGGFARSHGVVKPNQRKSVTFADNGDAYQSFHGTMEPASMGNVNEQETFDTEKELIKNLSKRVEKLGMASKGCEGDGEEDGGYSGSSDNEMDPNYISRKDGYYERNVRDENDNEHENESSVFSAPMPVKMEARAADYINRKKGVKIVDN</sequence>
<reference evidence="3" key="1">
    <citation type="journal article" date="2012" name="Nature">
        <title>The tomato genome sequence provides insights into fleshy fruit evolution.</title>
        <authorList>
            <consortium name="Tomato Genome Consortium"/>
        </authorList>
    </citation>
    <scope>NUCLEOTIDE SEQUENCE [LARGE SCALE GENOMIC DNA]</scope>
    <source>
        <strain evidence="3">cv. Heinz 1706</strain>
    </source>
</reference>
<dbReference type="EnsemblPlants" id="Solyc02g088660.3.1">
    <property type="protein sequence ID" value="Solyc02g088660.3.1"/>
    <property type="gene ID" value="Solyc02g088660.3"/>
</dbReference>
<dbReference type="PANTHER" id="PTHR33322">
    <property type="entry name" value="BAG DOMAIN CONTAINING PROTEIN, EXPRESSED"/>
    <property type="match status" value="1"/>
</dbReference>
<feature type="region of interest" description="Disordered" evidence="2">
    <location>
        <begin position="380"/>
        <end position="436"/>
    </location>
</feature>
<gene>
    <name evidence="3" type="primary">LOC101264580</name>
</gene>
<protein>
    <recommendedName>
        <fullName evidence="5">BAG domain-containing protein</fullName>
    </recommendedName>
</protein>
<proteinExistence type="predicted"/>
<feature type="compositionally biased region" description="Basic and acidic residues" evidence="2">
    <location>
        <begin position="408"/>
        <end position="429"/>
    </location>
</feature>
<dbReference type="OMA" id="NTHIDSQ"/>
<evidence type="ECO:0000313" key="3">
    <source>
        <dbReference type="EnsemblPlants" id="Solyc02g088660.3.1"/>
    </source>
</evidence>
<dbReference type="AlphaFoldDB" id="A0A3Q7F960"/>
<feature type="region of interest" description="Disordered" evidence="2">
    <location>
        <begin position="281"/>
        <end position="332"/>
    </location>
</feature>